<reference evidence="2" key="1">
    <citation type="journal article" date="2021" name="PeerJ">
        <title>Extensive microbial diversity within the chicken gut microbiome revealed by metagenomics and culture.</title>
        <authorList>
            <person name="Gilroy R."/>
            <person name="Ravi A."/>
            <person name="Getino M."/>
            <person name="Pursley I."/>
            <person name="Horton D.L."/>
            <person name="Alikhan N.F."/>
            <person name="Baker D."/>
            <person name="Gharbi K."/>
            <person name="Hall N."/>
            <person name="Watson M."/>
            <person name="Adriaenssens E.M."/>
            <person name="Foster-Nyarko E."/>
            <person name="Jarju S."/>
            <person name="Secka A."/>
            <person name="Antonio M."/>
            <person name="Oren A."/>
            <person name="Chaudhuri R.R."/>
            <person name="La Ragione R."/>
            <person name="Hildebrand F."/>
            <person name="Pallen M.J."/>
        </authorList>
    </citation>
    <scope>NUCLEOTIDE SEQUENCE</scope>
    <source>
        <strain evidence="2">2189</strain>
    </source>
</reference>
<feature type="non-terminal residue" evidence="2">
    <location>
        <position position="1"/>
    </location>
</feature>
<sequence>SRKGNCMDNGAMECFFGRLKVEMFYGEKFASVEDFIQKLHEYIYYWNNERISLKLKGMSPVQYRTHHQTI</sequence>
<reference evidence="2" key="2">
    <citation type="submission" date="2021-04" db="EMBL/GenBank/DDBJ databases">
        <authorList>
            <person name="Gilroy R."/>
        </authorList>
    </citation>
    <scope>NUCLEOTIDE SEQUENCE</scope>
    <source>
        <strain evidence="2">2189</strain>
    </source>
</reference>
<organism evidence="2 3">
    <name type="scientific">Candidatus Borkfalkia faecavium</name>
    <dbReference type="NCBI Taxonomy" id="2838508"/>
    <lineage>
        <taxon>Bacteria</taxon>
        <taxon>Bacillati</taxon>
        <taxon>Bacillota</taxon>
        <taxon>Clostridia</taxon>
        <taxon>Christensenellales</taxon>
        <taxon>Christensenellaceae</taxon>
        <taxon>Candidatus Borkfalkia</taxon>
    </lineage>
</organism>
<dbReference type="Pfam" id="PF13333">
    <property type="entry name" value="rve_2"/>
    <property type="match status" value="1"/>
</dbReference>
<gene>
    <name evidence="2" type="ORF">H9851_04295</name>
</gene>
<name>A0A9D1W0D7_9FIRM</name>
<dbReference type="Proteomes" id="UP000886847">
    <property type="component" value="Unassembled WGS sequence"/>
</dbReference>
<dbReference type="PANTHER" id="PTHR46889">
    <property type="entry name" value="TRANSPOSASE INSF FOR INSERTION SEQUENCE IS3B-RELATED"/>
    <property type="match status" value="1"/>
</dbReference>
<dbReference type="SUPFAM" id="SSF53098">
    <property type="entry name" value="Ribonuclease H-like"/>
    <property type="match status" value="1"/>
</dbReference>
<evidence type="ECO:0000313" key="2">
    <source>
        <dbReference type="EMBL" id="HIX50481.1"/>
    </source>
</evidence>
<dbReference type="InterPro" id="IPR012337">
    <property type="entry name" value="RNaseH-like_sf"/>
</dbReference>
<dbReference type="PANTHER" id="PTHR46889:SF4">
    <property type="entry name" value="TRANSPOSASE INSO FOR INSERTION SEQUENCE ELEMENT IS911B-RELATED"/>
    <property type="match status" value="1"/>
</dbReference>
<comment type="caution">
    <text evidence="2">The sequence shown here is derived from an EMBL/GenBank/DDBJ whole genome shotgun (WGS) entry which is preliminary data.</text>
</comment>
<protein>
    <submittedName>
        <fullName evidence="2">IS3 family transposase</fullName>
    </submittedName>
</protein>
<evidence type="ECO:0000313" key="3">
    <source>
        <dbReference type="Proteomes" id="UP000886847"/>
    </source>
</evidence>
<feature type="domain" description="Integrase catalytic" evidence="1">
    <location>
        <begin position="1"/>
        <end position="68"/>
    </location>
</feature>
<dbReference type="InterPro" id="IPR001584">
    <property type="entry name" value="Integrase_cat-core"/>
</dbReference>
<dbReference type="GO" id="GO:0015074">
    <property type="term" value="P:DNA integration"/>
    <property type="evidence" value="ECO:0007669"/>
    <property type="project" value="InterPro"/>
</dbReference>
<evidence type="ECO:0000259" key="1">
    <source>
        <dbReference type="PROSITE" id="PS50994"/>
    </source>
</evidence>
<proteinExistence type="predicted"/>
<accession>A0A9D1W0D7</accession>
<dbReference type="EMBL" id="DXEW01000022">
    <property type="protein sequence ID" value="HIX50481.1"/>
    <property type="molecule type" value="Genomic_DNA"/>
</dbReference>
<dbReference type="PROSITE" id="PS50994">
    <property type="entry name" value="INTEGRASE"/>
    <property type="match status" value="1"/>
</dbReference>
<dbReference type="InterPro" id="IPR050900">
    <property type="entry name" value="Transposase_IS3/IS150/IS904"/>
</dbReference>
<dbReference type="AlphaFoldDB" id="A0A9D1W0D7"/>